<dbReference type="PANTHER" id="PTHR30055">
    <property type="entry name" value="HTH-TYPE TRANSCRIPTIONAL REGULATOR RUTR"/>
    <property type="match status" value="1"/>
</dbReference>
<dbReference type="RefSeq" id="WP_055178308.1">
    <property type="nucleotide sequence ID" value="NZ_JAUSQY010000001.1"/>
</dbReference>
<evidence type="ECO:0000256" key="3">
    <source>
        <dbReference type="ARBA" id="ARBA00023163"/>
    </source>
</evidence>
<dbReference type="GO" id="GO:0000976">
    <property type="term" value="F:transcription cis-regulatory region binding"/>
    <property type="evidence" value="ECO:0007669"/>
    <property type="project" value="TreeGrafter"/>
</dbReference>
<keyword evidence="7" id="KW-1185">Reference proteome</keyword>
<keyword evidence="3" id="KW-0804">Transcription</keyword>
<comment type="caution">
    <text evidence="6">The sequence shown here is derived from an EMBL/GenBank/DDBJ whole genome shotgun (WGS) entry which is preliminary data.</text>
</comment>
<dbReference type="PATRIC" id="fig|1544413.3.peg.1720"/>
<evidence type="ECO:0000313" key="7">
    <source>
        <dbReference type="Proteomes" id="UP000050488"/>
    </source>
</evidence>
<dbReference type="Pfam" id="PF00440">
    <property type="entry name" value="TetR_N"/>
    <property type="match status" value="1"/>
</dbReference>
<dbReference type="PROSITE" id="PS50977">
    <property type="entry name" value="HTH_TETR_2"/>
    <property type="match status" value="1"/>
</dbReference>
<protein>
    <submittedName>
        <fullName evidence="6">HTH-type transcriptional regulator TtgR</fullName>
    </submittedName>
</protein>
<dbReference type="STRING" id="1544413.Clow_01712"/>
<dbReference type="Proteomes" id="UP000050488">
    <property type="component" value="Unassembled WGS sequence"/>
</dbReference>
<dbReference type="InterPro" id="IPR009057">
    <property type="entry name" value="Homeodomain-like_sf"/>
</dbReference>
<dbReference type="InterPro" id="IPR041479">
    <property type="entry name" value="TetR_CgmR_C"/>
</dbReference>
<dbReference type="SUPFAM" id="SSF46689">
    <property type="entry name" value="Homeodomain-like"/>
    <property type="match status" value="1"/>
</dbReference>
<reference evidence="6 7" key="1">
    <citation type="submission" date="2015-10" db="EMBL/GenBank/DDBJ databases">
        <title>Corynebacteirum lowii and Corynebacterium oculi species nova, derived from human clinical disease and and emended description of Corynebacterium mastiditis.</title>
        <authorList>
            <person name="Bernard K."/>
            <person name="Pacheco A.L."/>
            <person name="Mcdougall C."/>
            <person name="Burtx T."/>
            <person name="Weibe D."/>
            <person name="Tyler S."/>
            <person name="Olson A.B."/>
            <person name="Cnockaert M."/>
            <person name="Eguchi H."/>
            <person name="Kuwahara T."/>
            <person name="Nakayama-Imaohji H."/>
            <person name="Boudewijins M."/>
            <person name="Van Hoecke F."/>
            <person name="Bernier A.-M."/>
            <person name="Vandamme P."/>
        </authorList>
    </citation>
    <scope>NUCLEOTIDE SEQUENCE [LARGE SCALE GENOMIC DNA]</scope>
    <source>
        <strain evidence="6 7">NML 130206</strain>
    </source>
</reference>
<feature type="DNA-binding region" description="H-T-H motif" evidence="4">
    <location>
        <begin position="32"/>
        <end position="51"/>
    </location>
</feature>
<dbReference type="OrthoDB" id="9806334at2"/>
<sequence>MSRTSGRSVQETKALIVEAAAHLVRKHGMSVALSDIAAQAGVSKGGLLYHFPTKEQLMGKLISNQVAHFRREVEQAAEQEEPAPGRLARAYIQVSFAGAADEGNLQDLISLSAQLMTEPGLRAVAQADAERWRAELFDDGLDPAAVRLIVAAADGFSSGLLWGGVLNDEDLPLLRDQLLELTHPR</sequence>
<gene>
    <name evidence="6" type="primary">ttgR</name>
    <name evidence="6" type="ORF">Clow_01712</name>
</gene>
<dbReference type="InterPro" id="IPR050109">
    <property type="entry name" value="HTH-type_TetR-like_transc_reg"/>
</dbReference>
<accession>A0A0N8W082</accession>
<dbReference type="AlphaFoldDB" id="A0A0N8W082"/>
<evidence type="ECO:0000256" key="4">
    <source>
        <dbReference type="PROSITE-ProRule" id="PRU00335"/>
    </source>
</evidence>
<proteinExistence type="predicted"/>
<keyword evidence="2 4" id="KW-0238">DNA-binding</keyword>
<evidence type="ECO:0000256" key="1">
    <source>
        <dbReference type="ARBA" id="ARBA00023015"/>
    </source>
</evidence>
<dbReference type="GO" id="GO:0003700">
    <property type="term" value="F:DNA-binding transcription factor activity"/>
    <property type="evidence" value="ECO:0007669"/>
    <property type="project" value="TreeGrafter"/>
</dbReference>
<dbReference type="InterPro" id="IPR001647">
    <property type="entry name" value="HTH_TetR"/>
</dbReference>
<dbReference type="Gene3D" id="1.10.357.10">
    <property type="entry name" value="Tetracycline Repressor, domain 2"/>
    <property type="match status" value="1"/>
</dbReference>
<dbReference type="EMBL" id="LKEV01000005">
    <property type="protein sequence ID" value="KQB85970.1"/>
    <property type="molecule type" value="Genomic_DNA"/>
</dbReference>
<dbReference type="PANTHER" id="PTHR30055:SF234">
    <property type="entry name" value="HTH-TYPE TRANSCRIPTIONAL REGULATOR BETI"/>
    <property type="match status" value="1"/>
</dbReference>
<evidence type="ECO:0000256" key="2">
    <source>
        <dbReference type="ARBA" id="ARBA00023125"/>
    </source>
</evidence>
<evidence type="ECO:0000259" key="5">
    <source>
        <dbReference type="PROSITE" id="PS50977"/>
    </source>
</evidence>
<keyword evidence="1" id="KW-0805">Transcription regulation</keyword>
<feature type="domain" description="HTH tetR-type" evidence="5">
    <location>
        <begin position="10"/>
        <end position="69"/>
    </location>
</feature>
<dbReference type="Pfam" id="PF17937">
    <property type="entry name" value="TetR_C_28"/>
    <property type="match status" value="1"/>
</dbReference>
<name>A0A0N8W082_9CORY</name>
<dbReference type="PRINTS" id="PR00455">
    <property type="entry name" value="HTHTETR"/>
</dbReference>
<evidence type="ECO:0000313" key="6">
    <source>
        <dbReference type="EMBL" id="KQB85970.1"/>
    </source>
</evidence>
<organism evidence="6 7">
    <name type="scientific">Corynebacterium lowii</name>
    <dbReference type="NCBI Taxonomy" id="1544413"/>
    <lineage>
        <taxon>Bacteria</taxon>
        <taxon>Bacillati</taxon>
        <taxon>Actinomycetota</taxon>
        <taxon>Actinomycetes</taxon>
        <taxon>Mycobacteriales</taxon>
        <taxon>Corynebacteriaceae</taxon>
        <taxon>Corynebacterium</taxon>
    </lineage>
</organism>